<name>A0A2P2NW05_RHIMU</name>
<proteinExistence type="predicted"/>
<dbReference type="EMBL" id="GGEC01066212">
    <property type="protein sequence ID" value="MBX46696.1"/>
    <property type="molecule type" value="Transcribed_RNA"/>
</dbReference>
<accession>A0A2P2NW05</accession>
<sequence length="60" mass="6583">MEEWHTLSRSYGVILPSSLMIVNSNAFVYSTCLLVVVFRYGPVLALCSSQGVNCTHTTSV</sequence>
<feature type="transmembrane region" description="Helical" evidence="1">
    <location>
        <begin position="20"/>
        <end position="40"/>
    </location>
</feature>
<organism evidence="2">
    <name type="scientific">Rhizophora mucronata</name>
    <name type="common">Asiatic mangrove</name>
    <dbReference type="NCBI Taxonomy" id="61149"/>
    <lineage>
        <taxon>Eukaryota</taxon>
        <taxon>Viridiplantae</taxon>
        <taxon>Streptophyta</taxon>
        <taxon>Embryophyta</taxon>
        <taxon>Tracheophyta</taxon>
        <taxon>Spermatophyta</taxon>
        <taxon>Magnoliopsida</taxon>
        <taxon>eudicotyledons</taxon>
        <taxon>Gunneridae</taxon>
        <taxon>Pentapetalae</taxon>
        <taxon>rosids</taxon>
        <taxon>fabids</taxon>
        <taxon>Malpighiales</taxon>
        <taxon>Rhizophoraceae</taxon>
        <taxon>Rhizophora</taxon>
    </lineage>
</organism>
<evidence type="ECO:0000256" key="1">
    <source>
        <dbReference type="SAM" id="Phobius"/>
    </source>
</evidence>
<keyword evidence="1" id="KW-0472">Membrane</keyword>
<evidence type="ECO:0000313" key="2">
    <source>
        <dbReference type="EMBL" id="MBX46696.1"/>
    </source>
</evidence>
<dbReference type="AlphaFoldDB" id="A0A2P2NW05"/>
<reference evidence="2" key="1">
    <citation type="submission" date="2018-02" db="EMBL/GenBank/DDBJ databases">
        <title>Rhizophora mucronata_Transcriptome.</title>
        <authorList>
            <person name="Meera S.P."/>
            <person name="Sreeshan A."/>
            <person name="Augustine A."/>
        </authorList>
    </citation>
    <scope>NUCLEOTIDE SEQUENCE</scope>
    <source>
        <tissue evidence="2">Leaf</tissue>
    </source>
</reference>
<keyword evidence="1" id="KW-0812">Transmembrane</keyword>
<protein>
    <submittedName>
        <fullName evidence="2">Uncharacterized protein</fullName>
    </submittedName>
</protein>
<keyword evidence="1" id="KW-1133">Transmembrane helix</keyword>